<keyword evidence="8" id="KW-0547">Nucleotide-binding</keyword>
<dbReference type="NCBIfam" id="TIGR03263">
    <property type="entry name" value="guanyl_kin"/>
    <property type="match status" value="1"/>
</dbReference>
<dbReference type="PROSITE" id="PS00856">
    <property type="entry name" value="GUANYLATE_KINASE_1"/>
    <property type="match status" value="1"/>
</dbReference>
<dbReference type="FunFam" id="3.30.63.10:FF:000005">
    <property type="entry name" value="Guanylate kinase"/>
    <property type="match status" value="1"/>
</dbReference>
<evidence type="ECO:0000313" key="16">
    <source>
        <dbReference type="Proteomes" id="UP000030690"/>
    </source>
</evidence>
<dbReference type="Gene3D" id="3.40.50.300">
    <property type="entry name" value="P-loop containing nucleotide triphosphate hydrolases"/>
    <property type="match status" value="1"/>
</dbReference>
<dbReference type="Proteomes" id="UP000030690">
    <property type="component" value="Unassembled WGS sequence"/>
</dbReference>
<dbReference type="EC" id="2.7.4.8" evidence="4"/>
<evidence type="ECO:0000256" key="5">
    <source>
        <dbReference type="ARBA" id="ARBA00016296"/>
    </source>
</evidence>
<dbReference type="Pfam" id="PF00625">
    <property type="entry name" value="Guanylate_kin"/>
    <property type="match status" value="1"/>
</dbReference>
<evidence type="ECO:0000256" key="12">
    <source>
        <dbReference type="ARBA" id="ARBA00048594"/>
    </source>
</evidence>
<dbReference type="InterPro" id="IPR020590">
    <property type="entry name" value="Guanylate_kinase_CS"/>
</dbReference>
<evidence type="ECO:0000256" key="13">
    <source>
        <dbReference type="SAM" id="Coils"/>
    </source>
</evidence>
<dbReference type="CDD" id="cd00071">
    <property type="entry name" value="GMPK"/>
    <property type="match status" value="1"/>
</dbReference>
<reference evidence="15 16" key="1">
    <citation type="submission" date="2013-02" db="EMBL/GenBank/DDBJ databases">
        <title>The Genome Annotation of Plasmodium falciparum Vietnam Oak-Knoll (FVO).</title>
        <authorList>
            <consortium name="The Broad Institute Genome Sequencing Platform"/>
            <consortium name="The Broad Institute Genome Sequencing Center for Infectious Disease"/>
            <person name="Neafsey D."/>
            <person name="Hoffman S."/>
            <person name="Volkman S."/>
            <person name="Rosenthal P."/>
            <person name="Walker B."/>
            <person name="Young S.K."/>
            <person name="Zeng Q."/>
            <person name="Gargeya S."/>
            <person name="Fitzgerald M."/>
            <person name="Haas B."/>
            <person name="Abouelleil A."/>
            <person name="Allen A.W."/>
            <person name="Alvarado L."/>
            <person name="Arachchi H.M."/>
            <person name="Berlin A.M."/>
            <person name="Chapman S.B."/>
            <person name="Gainer-Dewar J."/>
            <person name="Goldberg J."/>
            <person name="Griggs A."/>
            <person name="Gujja S."/>
            <person name="Hansen M."/>
            <person name="Howarth C."/>
            <person name="Imamovic A."/>
            <person name="Ireland A."/>
            <person name="Larimer J."/>
            <person name="McCowan C."/>
            <person name="Murphy C."/>
            <person name="Pearson M."/>
            <person name="Poon T.W."/>
            <person name="Priest M."/>
            <person name="Roberts A."/>
            <person name="Saif S."/>
            <person name="Shea T."/>
            <person name="Sisk P."/>
            <person name="Sykes S."/>
            <person name="Wortman J."/>
            <person name="Nusbaum C."/>
            <person name="Birren B."/>
        </authorList>
    </citation>
    <scope>NUCLEOTIDE SEQUENCE [LARGE SCALE GENOMIC DNA]</scope>
    <source>
        <strain evidence="16">Vietnam Oak-Knoll (FVO)</strain>
    </source>
</reference>
<proteinExistence type="inferred from homology"/>
<dbReference type="GO" id="GO:0005829">
    <property type="term" value="C:cytosol"/>
    <property type="evidence" value="ECO:0007669"/>
    <property type="project" value="TreeGrafter"/>
</dbReference>
<dbReference type="SMART" id="SM00072">
    <property type="entry name" value="GuKc"/>
    <property type="match status" value="1"/>
</dbReference>
<dbReference type="InterPro" id="IPR008144">
    <property type="entry name" value="Guanylate_kin-like_dom"/>
</dbReference>
<keyword evidence="6" id="KW-0963">Cytoplasm</keyword>
<feature type="domain" description="Guanylate kinase-like" evidence="14">
    <location>
        <begin position="4"/>
        <end position="187"/>
    </location>
</feature>
<evidence type="ECO:0000256" key="9">
    <source>
        <dbReference type="ARBA" id="ARBA00022777"/>
    </source>
</evidence>
<evidence type="ECO:0000259" key="14">
    <source>
        <dbReference type="PROSITE" id="PS50052"/>
    </source>
</evidence>
<dbReference type="SUPFAM" id="SSF52540">
    <property type="entry name" value="P-loop containing nucleoside triphosphate hydrolases"/>
    <property type="match status" value="1"/>
</dbReference>
<protein>
    <recommendedName>
        <fullName evidence="5">Guanylate kinase</fullName>
        <ecNumber evidence="4">2.7.4.8</ecNumber>
    </recommendedName>
    <alternativeName>
        <fullName evidence="11">GMP kinase</fullName>
    </alternativeName>
</protein>
<evidence type="ECO:0000256" key="4">
    <source>
        <dbReference type="ARBA" id="ARBA00012961"/>
    </source>
</evidence>
<comment type="catalytic activity">
    <reaction evidence="12">
        <text>GMP + ATP = GDP + ADP</text>
        <dbReference type="Rhea" id="RHEA:20780"/>
        <dbReference type="ChEBI" id="CHEBI:30616"/>
        <dbReference type="ChEBI" id="CHEBI:58115"/>
        <dbReference type="ChEBI" id="CHEBI:58189"/>
        <dbReference type="ChEBI" id="CHEBI:456216"/>
        <dbReference type="EC" id="2.7.4.8"/>
    </reaction>
</comment>
<evidence type="ECO:0000256" key="8">
    <source>
        <dbReference type="ARBA" id="ARBA00022741"/>
    </source>
</evidence>
<dbReference type="InterPro" id="IPR017665">
    <property type="entry name" value="Guanylate_kinase"/>
</dbReference>
<evidence type="ECO:0000313" key="15">
    <source>
        <dbReference type="EMBL" id="ETW18700.1"/>
    </source>
</evidence>
<comment type="function">
    <text evidence="1">Essential for recycling GMP and indirectly, cGMP.</text>
</comment>
<keyword evidence="9 15" id="KW-0418">Kinase</keyword>
<dbReference type="GO" id="GO:0005524">
    <property type="term" value="F:ATP binding"/>
    <property type="evidence" value="ECO:0007669"/>
    <property type="project" value="UniProtKB-KW"/>
</dbReference>
<dbReference type="OrthoDB" id="6334211at2759"/>
<evidence type="ECO:0000256" key="11">
    <source>
        <dbReference type="ARBA" id="ARBA00030128"/>
    </source>
</evidence>
<gene>
    <name evidence="15" type="ORF">PFFVO_02596</name>
</gene>
<evidence type="ECO:0000256" key="2">
    <source>
        <dbReference type="ARBA" id="ARBA00004496"/>
    </source>
</evidence>
<dbReference type="EMBL" id="KI925078">
    <property type="protein sequence ID" value="ETW18700.1"/>
    <property type="molecule type" value="Genomic_DNA"/>
</dbReference>
<accession>A0A024V957</accession>
<keyword evidence="10" id="KW-0067">ATP-binding</keyword>
<dbReference type="PANTHER" id="PTHR23117:SF13">
    <property type="entry name" value="GUANYLATE KINASE"/>
    <property type="match status" value="1"/>
</dbReference>
<reference evidence="15 16" key="2">
    <citation type="submission" date="2013-02" db="EMBL/GenBank/DDBJ databases">
        <title>The Genome Sequence of Plasmodium falciparum Vietnam Oak-Knoll (FVO).</title>
        <authorList>
            <consortium name="The Broad Institute Genome Sequencing Platform"/>
            <consortium name="The Broad Institute Genome Sequencing Center for Infectious Disease"/>
            <person name="Neafsey D."/>
            <person name="Cheeseman I."/>
            <person name="Volkman S."/>
            <person name="Adams J."/>
            <person name="Walker B."/>
            <person name="Young S.K."/>
            <person name="Zeng Q."/>
            <person name="Gargeya S."/>
            <person name="Fitzgerald M."/>
            <person name="Haas B."/>
            <person name="Abouelleil A."/>
            <person name="Alvarado L."/>
            <person name="Arachchi H.M."/>
            <person name="Berlin A.M."/>
            <person name="Chapman S.B."/>
            <person name="Dewar J."/>
            <person name="Goldberg J."/>
            <person name="Griggs A."/>
            <person name="Gujja S."/>
            <person name="Hansen M."/>
            <person name="Howarth C."/>
            <person name="Imamovic A."/>
            <person name="Larimer J."/>
            <person name="McCowan C."/>
            <person name="Murphy C."/>
            <person name="Neiman D."/>
            <person name="Pearson M."/>
            <person name="Priest M."/>
            <person name="Roberts A."/>
            <person name="Saif S."/>
            <person name="Shea T."/>
            <person name="Sisk P."/>
            <person name="Sykes S."/>
            <person name="Wortman J."/>
            <person name="Nusbaum C."/>
            <person name="Birren B."/>
        </authorList>
    </citation>
    <scope>NUCLEOTIDE SEQUENCE [LARGE SCALE GENOMIC DNA]</scope>
    <source>
        <strain evidence="16">Vietnam Oak-Knoll (FVO)</strain>
    </source>
</reference>
<dbReference type="PANTHER" id="PTHR23117">
    <property type="entry name" value="GUANYLATE KINASE-RELATED"/>
    <property type="match status" value="1"/>
</dbReference>
<keyword evidence="13" id="KW-0175">Coiled coil</keyword>
<organism evidence="15 16">
    <name type="scientific">Plasmodium falciparum Vietnam Oak-Knoll</name>
    <name type="common">FVO</name>
    <dbReference type="NCBI Taxonomy" id="1036723"/>
    <lineage>
        <taxon>Eukaryota</taxon>
        <taxon>Sar</taxon>
        <taxon>Alveolata</taxon>
        <taxon>Apicomplexa</taxon>
        <taxon>Aconoidasida</taxon>
        <taxon>Haemosporida</taxon>
        <taxon>Plasmodiidae</taxon>
        <taxon>Plasmodium</taxon>
        <taxon>Plasmodium (Laverania)</taxon>
    </lineage>
</organism>
<sequence>MNNIYPLVICGPSGVGKGTLIKKLLNEFPNYFYFSVSCTTRKKREKEKEGVDYYFIDKTIFEDKLKNEDFLEYDNYANNFYGTLKSEYDKAKEQNKICLFEMNINGVKQLKKSTHIKNALYIFIKPPSTDVLLSRLLTRNTENQEQIQKRMEQLNIELHEANLLNFNLSIINDDLTLTYQQLKNYLLNSYIHLNNHTRN</sequence>
<evidence type="ECO:0000256" key="1">
    <source>
        <dbReference type="ARBA" id="ARBA00003531"/>
    </source>
</evidence>
<comment type="subcellular location">
    <subcellularLocation>
        <location evidence="2">Cytoplasm</location>
    </subcellularLocation>
</comment>
<dbReference type="Gene3D" id="3.30.63.10">
    <property type="entry name" value="Guanylate Kinase phosphate binding domain"/>
    <property type="match status" value="1"/>
</dbReference>
<dbReference type="PROSITE" id="PS50052">
    <property type="entry name" value="GUANYLATE_KINASE_2"/>
    <property type="match status" value="1"/>
</dbReference>
<dbReference type="InterPro" id="IPR027417">
    <property type="entry name" value="P-loop_NTPase"/>
</dbReference>
<dbReference type="GO" id="GO:0004385">
    <property type="term" value="F:GMP kinase activity"/>
    <property type="evidence" value="ECO:0007669"/>
    <property type="project" value="UniProtKB-EC"/>
</dbReference>
<evidence type="ECO:0000256" key="7">
    <source>
        <dbReference type="ARBA" id="ARBA00022679"/>
    </source>
</evidence>
<keyword evidence="7" id="KW-0808">Transferase</keyword>
<comment type="similarity">
    <text evidence="3">Belongs to the guanylate kinase family.</text>
</comment>
<evidence type="ECO:0000256" key="10">
    <source>
        <dbReference type="ARBA" id="ARBA00022840"/>
    </source>
</evidence>
<dbReference type="AlphaFoldDB" id="A0A024V957"/>
<dbReference type="InterPro" id="IPR008145">
    <property type="entry name" value="GK/Ca_channel_bsu"/>
</dbReference>
<evidence type="ECO:0000256" key="3">
    <source>
        <dbReference type="ARBA" id="ARBA00005790"/>
    </source>
</evidence>
<name>A0A024V957_PLAFA</name>
<feature type="coiled-coil region" evidence="13">
    <location>
        <begin position="137"/>
        <end position="164"/>
    </location>
</feature>
<dbReference type="SMR" id="A0A024V957"/>
<evidence type="ECO:0000256" key="6">
    <source>
        <dbReference type="ARBA" id="ARBA00022490"/>
    </source>
</evidence>